<dbReference type="AlphaFoldDB" id="A0A371FSY1"/>
<name>A0A371FSY1_MUCPR</name>
<protein>
    <submittedName>
        <fullName evidence="2">Uncharacterized protein</fullName>
    </submittedName>
</protein>
<keyword evidence="1" id="KW-0175">Coiled coil</keyword>
<dbReference type="Proteomes" id="UP000257109">
    <property type="component" value="Unassembled WGS sequence"/>
</dbReference>
<sequence length="66" mass="7467">MNHIITSKAMNNKIEALEQQNQELKGEMSLLSQNATDPPPHAVRDSLYGMPYGWNTEAPVIEEQEQ</sequence>
<accession>A0A371FSY1</accession>
<feature type="coiled-coil region" evidence="1">
    <location>
        <begin position="7"/>
        <end position="34"/>
    </location>
</feature>
<feature type="non-terminal residue" evidence="2">
    <location>
        <position position="1"/>
    </location>
</feature>
<gene>
    <name evidence="2" type="ORF">CR513_37862</name>
</gene>
<evidence type="ECO:0000313" key="2">
    <source>
        <dbReference type="EMBL" id="RDX81459.1"/>
    </source>
</evidence>
<evidence type="ECO:0000256" key="1">
    <source>
        <dbReference type="SAM" id="Coils"/>
    </source>
</evidence>
<comment type="caution">
    <text evidence="2">The sequence shown here is derived from an EMBL/GenBank/DDBJ whole genome shotgun (WGS) entry which is preliminary data.</text>
</comment>
<evidence type="ECO:0000313" key="3">
    <source>
        <dbReference type="Proteomes" id="UP000257109"/>
    </source>
</evidence>
<proteinExistence type="predicted"/>
<keyword evidence="3" id="KW-1185">Reference proteome</keyword>
<dbReference type="EMBL" id="QJKJ01007923">
    <property type="protein sequence ID" value="RDX81459.1"/>
    <property type="molecule type" value="Genomic_DNA"/>
</dbReference>
<reference evidence="2" key="1">
    <citation type="submission" date="2018-05" db="EMBL/GenBank/DDBJ databases">
        <title>Draft genome of Mucuna pruriens seed.</title>
        <authorList>
            <person name="Nnadi N.E."/>
            <person name="Vos R."/>
            <person name="Hasami M.H."/>
            <person name="Devisetty U.K."/>
            <person name="Aguiy J.C."/>
        </authorList>
    </citation>
    <scope>NUCLEOTIDE SEQUENCE [LARGE SCALE GENOMIC DNA]</scope>
    <source>
        <strain evidence="2">JCA_2017</strain>
    </source>
</reference>
<organism evidence="2 3">
    <name type="scientific">Mucuna pruriens</name>
    <name type="common">Velvet bean</name>
    <name type="synonym">Dolichos pruriens</name>
    <dbReference type="NCBI Taxonomy" id="157652"/>
    <lineage>
        <taxon>Eukaryota</taxon>
        <taxon>Viridiplantae</taxon>
        <taxon>Streptophyta</taxon>
        <taxon>Embryophyta</taxon>
        <taxon>Tracheophyta</taxon>
        <taxon>Spermatophyta</taxon>
        <taxon>Magnoliopsida</taxon>
        <taxon>eudicotyledons</taxon>
        <taxon>Gunneridae</taxon>
        <taxon>Pentapetalae</taxon>
        <taxon>rosids</taxon>
        <taxon>fabids</taxon>
        <taxon>Fabales</taxon>
        <taxon>Fabaceae</taxon>
        <taxon>Papilionoideae</taxon>
        <taxon>50 kb inversion clade</taxon>
        <taxon>NPAAA clade</taxon>
        <taxon>indigoferoid/millettioid clade</taxon>
        <taxon>Phaseoleae</taxon>
        <taxon>Mucuna</taxon>
    </lineage>
</organism>